<comment type="caution">
    <text evidence="14">The sequence shown here is derived from an EMBL/GenBank/DDBJ whole genome shotgun (WGS) entry which is preliminary data.</text>
</comment>
<dbReference type="InterPro" id="IPR036640">
    <property type="entry name" value="ABC1_TM_sf"/>
</dbReference>
<evidence type="ECO:0000256" key="3">
    <source>
        <dbReference type="ARBA" id="ARBA00022448"/>
    </source>
</evidence>
<evidence type="ECO:0000256" key="6">
    <source>
        <dbReference type="ARBA" id="ARBA00022741"/>
    </source>
</evidence>
<dbReference type="InterPro" id="IPR003593">
    <property type="entry name" value="AAA+_ATPase"/>
</dbReference>
<dbReference type="PROSITE" id="PS50893">
    <property type="entry name" value="ABC_TRANSPORTER_2"/>
    <property type="match status" value="2"/>
</dbReference>
<protein>
    <submittedName>
        <fullName evidence="14">P-loop containing nucleoside triphosphate hydrolase protein</fullName>
    </submittedName>
</protein>
<dbReference type="Proteomes" id="UP000772434">
    <property type="component" value="Unassembled WGS sequence"/>
</dbReference>
<keyword evidence="3" id="KW-0813">Transport</keyword>
<evidence type="ECO:0000256" key="4">
    <source>
        <dbReference type="ARBA" id="ARBA00022692"/>
    </source>
</evidence>
<organism evidence="14 15">
    <name type="scientific">Rhodocollybia butyracea</name>
    <dbReference type="NCBI Taxonomy" id="206335"/>
    <lineage>
        <taxon>Eukaryota</taxon>
        <taxon>Fungi</taxon>
        <taxon>Dikarya</taxon>
        <taxon>Basidiomycota</taxon>
        <taxon>Agaricomycotina</taxon>
        <taxon>Agaricomycetes</taxon>
        <taxon>Agaricomycetidae</taxon>
        <taxon>Agaricales</taxon>
        <taxon>Marasmiineae</taxon>
        <taxon>Omphalotaceae</taxon>
        <taxon>Rhodocollybia</taxon>
    </lineage>
</organism>
<dbReference type="InterPro" id="IPR050173">
    <property type="entry name" value="ABC_transporter_C-like"/>
</dbReference>
<dbReference type="SUPFAM" id="SSF52540">
    <property type="entry name" value="P-loop containing nucleoside triphosphate hydrolases"/>
    <property type="match status" value="2"/>
</dbReference>
<feature type="transmembrane region" description="Helical" evidence="11">
    <location>
        <begin position="815"/>
        <end position="837"/>
    </location>
</feature>
<name>A0A9P5U0A3_9AGAR</name>
<dbReference type="SMART" id="SM00382">
    <property type="entry name" value="AAA"/>
    <property type="match status" value="2"/>
</dbReference>
<feature type="transmembrane region" description="Helical" evidence="11">
    <location>
        <begin position="911"/>
        <end position="929"/>
    </location>
</feature>
<evidence type="ECO:0000313" key="14">
    <source>
        <dbReference type="EMBL" id="KAF9061129.1"/>
    </source>
</evidence>
<feature type="transmembrane region" description="Helical" evidence="11">
    <location>
        <begin position="724"/>
        <end position="752"/>
    </location>
</feature>
<dbReference type="GO" id="GO:0005524">
    <property type="term" value="F:ATP binding"/>
    <property type="evidence" value="ECO:0007669"/>
    <property type="project" value="UniProtKB-KW"/>
</dbReference>
<dbReference type="GO" id="GO:0016020">
    <property type="term" value="C:membrane"/>
    <property type="evidence" value="ECO:0007669"/>
    <property type="project" value="UniProtKB-SubCell"/>
</dbReference>
<evidence type="ECO:0000259" key="12">
    <source>
        <dbReference type="PROSITE" id="PS50893"/>
    </source>
</evidence>
<reference evidence="14" key="1">
    <citation type="submission" date="2020-11" db="EMBL/GenBank/DDBJ databases">
        <authorList>
            <consortium name="DOE Joint Genome Institute"/>
            <person name="Ahrendt S."/>
            <person name="Riley R."/>
            <person name="Andreopoulos W."/>
            <person name="Labutti K."/>
            <person name="Pangilinan J."/>
            <person name="Ruiz-Duenas F.J."/>
            <person name="Barrasa J.M."/>
            <person name="Sanchez-Garcia M."/>
            <person name="Camarero S."/>
            <person name="Miyauchi S."/>
            <person name="Serrano A."/>
            <person name="Linde D."/>
            <person name="Babiker R."/>
            <person name="Drula E."/>
            <person name="Ayuso-Fernandez I."/>
            <person name="Pacheco R."/>
            <person name="Padilla G."/>
            <person name="Ferreira P."/>
            <person name="Barriuso J."/>
            <person name="Kellner H."/>
            <person name="Castanera R."/>
            <person name="Alfaro M."/>
            <person name="Ramirez L."/>
            <person name="Pisabarro A.G."/>
            <person name="Kuo A."/>
            <person name="Tritt A."/>
            <person name="Lipzen A."/>
            <person name="He G."/>
            <person name="Yan M."/>
            <person name="Ng V."/>
            <person name="Cullen D."/>
            <person name="Martin F."/>
            <person name="Rosso M.-N."/>
            <person name="Henrissat B."/>
            <person name="Hibbett D."/>
            <person name="Martinez A.T."/>
            <person name="Grigoriev I.V."/>
        </authorList>
    </citation>
    <scope>NUCLEOTIDE SEQUENCE</scope>
    <source>
        <strain evidence="14">AH 40177</strain>
    </source>
</reference>
<dbReference type="SUPFAM" id="SSF90123">
    <property type="entry name" value="ABC transporter transmembrane region"/>
    <property type="match status" value="2"/>
</dbReference>
<dbReference type="InterPro" id="IPR003439">
    <property type="entry name" value="ABC_transporter-like_ATP-bd"/>
</dbReference>
<feature type="transmembrane region" description="Helical" evidence="11">
    <location>
        <begin position="234"/>
        <end position="257"/>
    </location>
</feature>
<evidence type="ECO:0000256" key="1">
    <source>
        <dbReference type="ARBA" id="ARBA00004141"/>
    </source>
</evidence>
<feature type="domain" description="ABC transporter" evidence="12">
    <location>
        <begin position="435"/>
        <end position="629"/>
    </location>
</feature>
<accession>A0A9P5U0A3</accession>
<keyword evidence="6" id="KW-0547">Nucleotide-binding</keyword>
<gene>
    <name evidence="14" type="ORF">BDP27DRAFT_1338618</name>
</gene>
<dbReference type="FunFam" id="3.40.50.300:FF:000630">
    <property type="entry name" value="ATP-binding cassette (ABC) transporter, putative"/>
    <property type="match status" value="1"/>
</dbReference>
<keyword evidence="4 11" id="KW-0812">Transmembrane</keyword>
<dbReference type="PANTHER" id="PTHR24223">
    <property type="entry name" value="ATP-BINDING CASSETTE SUB-FAMILY C"/>
    <property type="match status" value="1"/>
</dbReference>
<dbReference type="InterPro" id="IPR011527">
    <property type="entry name" value="ABC1_TM_dom"/>
</dbReference>
<evidence type="ECO:0000256" key="7">
    <source>
        <dbReference type="ARBA" id="ARBA00022840"/>
    </source>
</evidence>
<dbReference type="FunFam" id="1.20.1560.10:FF:000013">
    <property type="entry name" value="ABC transporter C family member 2"/>
    <property type="match status" value="1"/>
</dbReference>
<evidence type="ECO:0000259" key="13">
    <source>
        <dbReference type="PROSITE" id="PS50929"/>
    </source>
</evidence>
<dbReference type="GO" id="GO:0140359">
    <property type="term" value="F:ABC-type transporter activity"/>
    <property type="evidence" value="ECO:0007669"/>
    <property type="project" value="InterPro"/>
</dbReference>
<dbReference type="CDD" id="cd03244">
    <property type="entry name" value="ABCC_MRP_domain2"/>
    <property type="match status" value="1"/>
</dbReference>
<keyword evidence="5" id="KW-0677">Repeat</keyword>
<feature type="transmembrane region" description="Helical" evidence="11">
    <location>
        <begin position="684"/>
        <end position="712"/>
    </location>
</feature>
<comment type="subcellular location">
    <subcellularLocation>
        <location evidence="1">Membrane</location>
        <topology evidence="1">Multi-pass membrane protein</topology>
    </subcellularLocation>
</comment>
<evidence type="ECO:0000256" key="11">
    <source>
        <dbReference type="SAM" id="Phobius"/>
    </source>
</evidence>
<dbReference type="CDD" id="cd18597">
    <property type="entry name" value="ABC_6TM_YOR1_D1_like"/>
    <property type="match status" value="1"/>
</dbReference>
<dbReference type="InterPro" id="IPR027417">
    <property type="entry name" value="P-loop_NTPase"/>
</dbReference>
<proteinExistence type="inferred from homology"/>
<dbReference type="Pfam" id="PF00664">
    <property type="entry name" value="ABC_membrane"/>
    <property type="match status" value="2"/>
</dbReference>
<feature type="domain" description="ABC transmembrane type-1" evidence="13">
    <location>
        <begin position="688"/>
        <end position="949"/>
    </location>
</feature>
<evidence type="ECO:0000256" key="2">
    <source>
        <dbReference type="ARBA" id="ARBA00009726"/>
    </source>
</evidence>
<feature type="domain" description="ABC transporter" evidence="12">
    <location>
        <begin position="999"/>
        <end position="1247"/>
    </location>
</feature>
<dbReference type="PANTHER" id="PTHR24223:SF456">
    <property type="entry name" value="MULTIDRUG RESISTANCE-ASSOCIATED PROTEIN LETHAL(2)03659"/>
    <property type="match status" value="1"/>
</dbReference>
<feature type="region of interest" description="Disordered" evidence="10">
    <location>
        <begin position="408"/>
        <end position="451"/>
    </location>
</feature>
<dbReference type="GO" id="GO:0016887">
    <property type="term" value="F:ATP hydrolysis activity"/>
    <property type="evidence" value="ECO:0007669"/>
    <property type="project" value="InterPro"/>
</dbReference>
<evidence type="ECO:0000256" key="9">
    <source>
        <dbReference type="ARBA" id="ARBA00023136"/>
    </source>
</evidence>
<keyword evidence="15" id="KW-1185">Reference proteome</keyword>
<feature type="transmembrane region" description="Helical" evidence="11">
    <location>
        <begin position="327"/>
        <end position="351"/>
    </location>
</feature>
<keyword evidence="9 11" id="KW-0472">Membrane</keyword>
<dbReference type="CDD" id="cd18606">
    <property type="entry name" value="ABC_6TM_YOR1_D2_like"/>
    <property type="match status" value="1"/>
</dbReference>
<keyword evidence="14" id="KW-0378">Hydrolase</keyword>
<feature type="domain" description="ABC transmembrane type-1" evidence="13">
    <location>
        <begin position="157"/>
        <end position="320"/>
    </location>
</feature>
<keyword evidence="8 11" id="KW-1133">Transmembrane helix</keyword>
<dbReference type="Gene3D" id="1.20.1560.10">
    <property type="entry name" value="ABC transporter type 1, transmembrane domain"/>
    <property type="match status" value="2"/>
</dbReference>
<dbReference type="AlphaFoldDB" id="A0A9P5U0A3"/>
<evidence type="ECO:0000256" key="8">
    <source>
        <dbReference type="ARBA" id="ARBA00022989"/>
    </source>
</evidence>
<keyword evidence="7" id="KW-0067">ATP-binding</keyword>
<evidence type="ECO:0000313" key="15">
    <source>
        <dbReference type="Proteomes" id="UP000772434"/>
    </source>
</evidence>
<evidence type="ECO:0000256" key="10">
    <source>
        <dbReference type="SAM" id="MobiDB-lite"/>
    </source>
</evidence>
<evidence type="ECO:0000256" key="5">
    <source>
        <dbReference type="ARBA" id="ARBA00022737"/>
    </source>
</evidence>
<dbReference type="Pfam" id="PF00005">
    <property type="entry name" value="ABC_tran"/>
    <property type="match status" value="2"/>
</dbReference>
<comment type="similarity">
    <text evidence="2">Belongs to the ABC transporter superfamily. ABCC family. Conjugate transporter (TC 3.A.1.208) subfamily.</text>
</comment>
<dbReference type="PROSITE" id="PS50929">
    <property type="entry name" value="ABC_TM1F"/>
    <property type="match status" value="2"/>
</dbReference>
<dbReference type="OrthoDB" id="6500128at2759"/>
<feature type="compositionally biased region" description="Basic and acidic residues" evidence="10">
    <location>
        <begin position="419"/>
        <end position="430"/>
    </location>
</feature>
<dbReference type="EMBL" id="JADNRY010000213">
    <property type="protein sequence ID" value="KAF9061129.1"/>
    <property type="molecule type" value="Genomic_DNA"/>
</dbReference>
<sequence length="1254" mass="139475">MKNPLRPSPAPPGFGAGTEIPEENASILSQILLSWLTPLIAIGFSRPLEQDDLWDLPRSRLTNQLADNLEALFYSECSDDKQPLHLRSANVHVEEERQEQKEHEEKTSETPVSLVKVLHRQFFWPCWTAGLLNLISQALTTTTPLVNKVLFTYLADSMSLGLSVRTALTGAITRKALRLSTRARLEHSSGHILTMISTDVARIESFCALGHHLWVAPIQLIIAVGLLIDNLGYSALVGLGVLIFSLPIQTTLVYILVQQRQKGVKFTDARIRLTTEVLQGIRLLKLFAWERFYAGKITELRRGELNAVKKSDCYRATYSSDDFHPSLGFCFVFCIIQLPLITLPSALASLADLFVAISRITTFLLAEEQPAAYAIDMGKDSDYEIAVSCHGDFVWDIAPSTIENDKPKDLAAVKKNKKGKTETKENEKNVDQVALPTTQPVPSHPPREEPEPFRLQNLDLKIPKGAFVAIVGRIGSGKSAIIQALIGEMRKTSGEVRFGGSVAYVSQNPWIQNATVRDNIMFGRPEDASRLSEVINACSLTHDLSILPSGEHTEIGEKGINISVGKDVLDNCLLSGPFANRTRVLVTHALHILDKTDYIYIVEDGRIKEEGTYQNLVESSEAFAELIKTHGQQTTAKSLTEIPRIELDIKKLVEDPLIQAEERNTGSVSWVTYGKYFNYAGGIVWVPVIMIALVLFQVCQVGSTLTLGFWTAGTISGFRQGDYIALYAGFGAGQAIVAFALTWAFAVIGIYASLNLFSAALQKVLGTSISFYDTTPIGRILSRLSKDLDNLDTNLPLGMMQFLVTVSSVAGTVGLVFYTFPLLGTIFPPMIVLYWIISKYYRRTSVEVKRLDSLARSRFYSSFSETLTGIATVRAYREEDRSRQTTERGLDSENQAYYITITLQWWLMIRLDLFASTVIFGIALFAAGFRNSVNPAKTGVVLTYALSAQIVSTFATTEQNMNAVERLSVYTELPPEEPKRKNGDIKANISEDWPAHGEIRFENVEMKYREGLPSILKDVSFHVKPGEKVGVVGRTGQVREILSSLLRFLICSFRIVEITQGNILIDGLDIRNIDLEILRTKIALVPQDTMLFLGTLRQNLQVLSWLLINPLGMRTDAELISLLQRTCLLPQDGSNDAKFSLDSEVRDDGLSAGERQLLALTRALVKNSRIIVLDEATSSVDVETDAQIQRTIQSEFASSTLITIAHRIHTILHYDRVLVMDSGKIAEWGTVLELYDQSGLSRADIVRLRATREW</sequence>
<dbReference type="Gene3D" id="3.40.50.300">
    <property type="entry name" value="P-loop containing nucleotide triphosphate hydrolases"/>
    <property type="match status" value="3"/>
</dbReference>